<dbReference type="Proteomes" id="UP000829196">
    <property type="component" value="Unassembled WGS sequence"/>
</dbReference>
<gene>
    <name evidence="1" type="ORF">KFK09_018602</name>
</gene>
<organism evidence="1 2">
    <name type="scientific">Dendrobium nobile</name>
    <name type="common">Orchid</name>
    <dbReference type="NCBI Taxonomy" id="94219"/>
    <lineage>
        <taxon>Eukaryota</taxon>
        <taxon>Viridiplantae</taxon>
        <taxon>Streptophyta</taxon>
        <taxon>Embryophyta</taxon>
        <taxon>Tracheophyta</taxon>
        <taxon>Spermatophyta</taxon>
        <taxon>Magnoliopsida</taxon>
        <taxon>Liliopsida</taxon>
        <taxon>Asparagales</taxon>
        <taxon>Orchidaceae</taxon>
        <taxon>Epidendroideae</taxon>
        <taxon>Malaxideae</taxon>
        <taxon>Dendrobiinae</taxon>
        <taxon>Dendrobium</taxon>
    </lineage>
</organism>
<sequence length="168" mass="19499">MYRKILTSEGEYMPSYEENKQSATKLKNVGVSFCKRKINFFRDISFNGGILSLPHLKVDNITESSLLNLIAFERLYATTCNEVTAYAFFMDDLINTRDDIALLRNEEIIKGLVSNENISKIFNKITKEVTLAIFMDDIVGVNNKLNAYCKKRMRRWRANFVETYLKNP</sequence>
<protein>
    <submittedName>
        <fullName evidence="1">Uncharacterized protein</fullName>
    </submittedName>
</protein>
<dbReference type="EMBL" id="JAGYWB010000013">
    <property type="protein sequence ID" value="KAI0500390.1"/>
    <property type="molecule type" value="Genomic_DNA"/>
</dbReference>
<keyword evidence="2" id="KW-1185">Reference proteome</keyword>
<accession>A0A8T3AW75</accession>
<dbReference type="PANTHER" id="PTHR31170:SF25">
    <property type="entry name" value="BNAA09G04570D PROTEIN"/>
    <property type="match status" value="1"/>
</dbReference>
<name>A0A8T3AW75_DENNO</name>
<reference evidence="1" key="1">
    <citation type="journal article" date="2022" name="Front. Genet.">
        <title>Chromosome-Scale Assembly of the Dendrobium nobile Genome Provides Insights Into the Molecular Mechanism of the Biosynthesis of the Medicinal Active Ingredient of Dendrobium.</title>
        <authorList>
            <person name="Xu Q."/>
            <person name="Niu S.-C."/>
            <person name="Li K.-L."/>
            <person name="Zheng P.-J."/>
            <person name="Zhang X.-J."/>
            <person name="Jia Y."/>
            <person name="Liu Y."/>
            <person name="Niu Y.-X."/>
            <person name="Yu L.-H."/>
            <person name="Chen D.-F."/>
            <person name="Zhang G.-Q."/>
        </authorList>
    </citation>
    <scope>NUCLEOTIDE SEQUENCE</scope>
    <source>
        <tissue evidence="1">Leaf</tissue>
    </source>
</reference>
<dbReference type="InterPro" id="IPR004158">
    <property type="entry name" value="DUF247_pln"/>
</dbReference>
<dbReference type="PANTHER" id="PTHR31170">
    <property type="entry name" value="BNAC04G53230D PROTEIN"/>
    <property type="match status" value="1"/>
</dbReference>
<evidence type="ECO:0000313" key="2">
    <source>
        <dbReference type="Proteomes" id="UP000829196"/>
    </source>
</evidence>
<evidence type="ECO:0000313" key="1">
    <source>
        <dbReference type="EMBL" id="KAI0500390.1"/>
    </source>
</evidence>
<comment type="caution">
    <text evidence="1">The sequence shown here is derived from an EMBL/GenBank/DDBJ whole genome shotgun (WGS) entry which is preliminary data.</text>
</comment>
<dbReference type="OrthoDB" id="684767at2759"/>
<proteinExistence type="predicted"/>
<dbReference type="AlphaFoldDB" id="A0A8T3AW75"/>
<dbReference type="Pfam" id="PF03140">
    <property type="entry name" value="DUF247"/>
    <property type="match status" value="1"/>
</dbReference>